<dbReference type="Gene3D" id="3.30.710.10">
    <property type="entry name" value="Potassium Channel Kv1.1, Chain A"/>
    <property type="match status" value="1"/>
</dbReference>
<dbReference type="GO" id="GO:0005829">
    <property type="term" value="C:cytosol"/>
    <property type="evidence" value="ECO:0007669"/>
    <property type="project" value="TreeGrafter"/>
</dbReference>
<evidence type="ECO:0000259" key="1">
    <source>
        <dbReference type="PROSITE" id="PS50097"/>
    </source>
</evidence>
<dbReference type="CDD" id="cd14733">
    <property type="entry name" value="BACK"/>
    <property type="match status" value="1"/>
</dbReference>
<proteinExistence type="predicted"/>
<dbReference type="AlphaFoldDB" id="A0A1Q3F076"/>
<dbReference type="InterPro" id="IPR000210">
    <property type="entry name" value="BTB/POZ_dom"/>
</dbReference>
<dbReference type="EMBL" id="GFDL01014157">
    <property type="protein sequence ID" value="JAV20888.1"/>
    <property type="molecule type" value="Transcribed_RNA"/>
</dbReference>
<dbReference type="Pfam" id="PF00651">
    <property type="entry name" value="BTB"/>
    <property type="match status" value="1"/>
</dbReference>
<dbReference type="PANTHER" id="PTHR45774:SF9">
    <property type="entry name" value="LUTE, ISOFORM D"/>
    <property type="match status" value="1"/>
</dbReference>
<accession>A0A1Q3F076</accession>
<dbReference type="InterPro" id="IPR011705">
    <property type="entry name" value="BACK"/>
</dbReference>
<dbReference type="SUPFAM" id="SSF54695">
    <property type="entry name" value="POZ domain"/>
    <property type="match status" value="1"/>
</dbReference>
<dbReference type="PANTHER" id="PTHR45774">
    <property type="entry name" value="BTB/POZ DOMAIN-CONTAINING"/>
    <property type="match status" value="1"/>
</dbReference>
<name>A0A1Q3F076_CULTA</name>
<dbReference type="SMART" id="SM00225">
    <property type="entry name" value="BTB"/>
    <property type="match status" value="1"/>
</dbReference>
<sequence>MNCTNPPEQTGVAPKPVNRPALDRLERLVNNEQFADVAFRVGEPEELMFGHKAVLAEASEVFRAQFAGAFRESREDVREQPIPIVDIEPAVFKEVLRYMYSDRVNVTADNVVDIYYSAEKYLLEGLKKTCIKFLAANLTEGNVLGLFDRNRQYELEEVNRFCLDIICENPIKIFADESFLWLSAKSVELIGSQEFLNCQTDQLLVAIDKWVKANEDQLMEGDKIVSKARELKTRGLVCKKMHNFAGGYYSSYTPKPTQHYNHYQQQFNYHQPSQPSTINYHYAPPTPVSTETEFVLKITAKRQISIYGLGICIKSKEARQTITLNVTVTCCGGQVCATKRTVTAKEDISIEEVLFERQTITNGNELTINVHMQHGTEPVYCLKDFEPENPEIGMHFTSHSKSIPGYYRQGHLPSTDCCVYYVLYNPGCGVNLQKGNAVNC</sequence>
<dbReference type="InterPro" id="IPR011333">
    <property type="entry name" value="SKP1/BTB/POZ_sf"/>
</dbReference>
<evidence type="ECO:0000313" key="2">
    <source>
        <dbReference type="EMBL" id="JAV20888.1"/>
    </source>
</evidence>
<protein>
    <recommendedName>
        <fullName evidence="1">BTB domain-containing protein</fullName>
    </recommendedName>
</protein>
<reference evidence="2" key="1">
    <citation type="submission" date="2017-01" db="EMBL/GenBank/DDBJ databases">
        <title>A deep insight into the sialotranscriptome of adult male and female Cluex tarsalis mosquitoes.</title>
        <authorList>
            <person name="Ribeiro J.M."/>
            <person name="Moreira F."/>
            <person name="Bernard K.A."/>
            <person name="Calvo E."/>
        </authorList>
    </citation>
    <scope>NUCLEOTIDE SEQUENCE</scope>
    <source>
        <strain evidence="2">Kern County</strain>
        <tissue evidence="2">Salivary glands</tissue>
    </source>
</reference>
<dbReference type="PROSITE" id="PS50097">
    <property type="entry name" value="BTB"/>
    <property type="match status" value="1"/>
</dbReference>
<dbReference type="GO" id="GO:0022008">
    <property type="term" value="P:neurogenesis"/>
    <property type="evidence" value="ECO:0007669"/>
    <property type="project" value="TreeGrafter"/>
</dbReference>
<dbReference type="Pfam" id="PF07707">
    <property type="entry name" value="BACK"/>
    <property type="match status" value="1"/>
</dbReference>
<organism evidence="2">
    <name type="scientific">Culex tarsalis</name>
    <name type="common">Encephalitis mosquito</name>
    <dbReference type="NCBI Taxonomy" id="7177"/>
    <lineage>
        <taxon>Eukaryota</taxon>
        <taxon>Metazoa</taxon>
        <taxon>Ecdysozoa</taxon>
        <taxon>Arthropoda</taxon>
        <taxon>Hexapoda</taxon>
        <taxon>Insecta</taxon>
        <taxon>Pterygota</taxon>
        <taxon>Neoptera</taxon>
        <taxon>Endopterygota</taxon>
        <taxon>Diptera</taxon>
        <taxon>Nematocera</taxon>
        <taxon>Culicoidea</taxon>
        <taxon>Culicidae</taxon>
        <taxon>Culicinae</taxon>
        <taxon>Culicini</taxon>
        <taxon>Culex</taxon>
        <taxon>Culex</taxon>
    </lineage>
</organism>
<dbReference type="Gene3D" id="1.25.40.420">
    <property type="match status" value="1"/>
</dbReference>
<feature type="domain" description="BTB" evidence="1">
    <location>
        <begin position="35"/>
        <end position="108"/>
    </location>
</feature>